<accession>A0AAT9H6Z3</accession>
<evidence type="ECO:0008006" key="2">
    <source>
        <dbReference type="Google" id="ProtNLM"/>
    </source>
</evidence>
<sequence>MSLQSFKEKIGVVVIIILLTLNSNIAYSQSKETVVTYDIDKREFVENILPFDESFKIKFKSTKSISLIQVKYKIDQNEPIDEKFRKKYYFQENADTTGFIVSDLRNVSSLNFSIGGIGPLHPNTPYIFEFYIYEKVNATDNAANLLKADVQKFINKLYLDTDILPNSKEITDQFNLIVQKHVSDLYDKNGHRLTVSNLFSSDLAYYISELTIAKTAIKTAIENNESDAKGIKPSNFGANFCTLIENIDSKDLANSGIFTEPMNLLIDEYNNVTLQEMINFYKLNCNRDFAYSSSILNGKNKFNNKLELQTLSKEERYKNIESLELFKSSIILMNKLKTKSDNQLYFQGDINNSINTRLDKIIAEENTINDNRNKISELNANTPNILLNKYSQTAFRNDYMAITDVESKATPYINLDLGLLYASKLQDVFALQTVNFHLLPVNRNAIFSKLQGWDKFFKQACFQIGLAQRLGPTDESYHNFLTGDLGTPYIGLGFRVNRILRVSAGMIVYREDNNNPIITDKITKGSFSFTITINSALSSALGLVGGIFNGVNK</sequence>
<name>A0AAT9H6Z3_9FLAO</name>
<protein>
    <recommendedName>
        <fullName evidence="2">DUF5723 domain-containing protein</fullName>
    </recommendedName>
</protein>
<dbReference type="RefSeq" id="WP_369616274.1">
    <property type="nucleotide sequence ID" value="NZ_AP031573.1"/>
</dbReference>
<organism evidence="1">
    <name type="scientific">Flavobacterium sp. CFS9</name>
    <dbReference type="NCBI Taxonomy" id="3143118"/>
    <lineage>
        <taxon>Bacteria</taxon>
        <taxon>Pseudomonadati</taxon>
        <taxon>Bacteroidota</taxon>
        <taxon>Flavobacteriia</taxon>
        <taxon>Flavobacteriales</taxon>
        <taxon>Flavobacteriaceae</taxon>
        <taxon>Flavobacterium</taxon>
    </lineage>
</organism>
<gene>
    <name evidence="1" type="ORF">CFS9_39150</name>
</gene>
<reference evidence="1" key="1">
    <citation type="submission" date="2024-05" db="EMBL/GenBank/DDBJ databases">
        <title>Whole-Genome Sequence of CFS9, a Potential Fish Probiotic Isolated from the Body Surface of Silurus asotus.</title>
        <authorList>
            <person name="Kojima M."/>
            <person name="Tobioka K."/>
            <person name="Yokota K."/>
            <person name="Nakatani H."/>
            <person name="Hori K."/>
            <person name="Tamaru Y."/>
            <person name="Okazaki F."/>
        </authorList>
    </citation>
    <scope>NUCLEOTIDE SEQUENCE</scope>
    <source>
        <strain evidence="1">CFS9</strain>
    </source>
</reference>
<evidence type="ECO:0000313" key="1">
    <source>
        <dbReference type="EMBL" id="BFM45274.1"/>
    </source>
</evidence>
<dbReference type="AlphaFoldDB" id="A0AAT9H6Z3"/>
<dbReference type="EMBL" id="AP031573">
    <property type="protein sequence ID" value="BFM45274.1"/>
    <property type="molecule type" value="Genomic_DNA"/>
</dbReference>
<proteinExistence type="predicted"/>